<name>A0A2L0V0V1_9CAUD</name>
<evidence type="ECO:0000313" key="2">
    <source>
        <dbReference type="EMBL" id="AUZ95400.1"/>
    </source>
</evidence>
<protein>
    <submittedName>
        <fullName evidence="2">Uncharacterized protein</fullName>
    </submittedName>
</protein>
<proteinExistence type="predicted"/>
<accession>A0A2L0V0V1</accession>
<dbReference type="RefSeq" id="YP_009612306.1">
    <property type="nucleotide sequence ID" value="NC_042013.1"/>
</dbReference>
<keyword evidence="1" id="KW-0472">Membrane</keyword>
<evidence type="ECO:0000256" key="1">
    <source>
        <dbReference type="SAM" id="Phobius"/>
    </source>
</evidence>
<organism evidence="2 3">
    <name type="scientific">Agrobacterium phage Atu_ph07</name>
    <dbReference type="NCBI Taxonomy" id="2024264"/>
    <lineage>
        <taxon>Viruses</taxon>
        <taxon>Duplodnaviria</taxon>
        <taxon>Heunggongvirae</taxon>
        <taxon>Uroviricota</taxon>
        <taxon>Caudoviricetes</taxon>
        <taxon>Polybotosvirus</taxon>
        <taxon>Polybotosvirus Atuph07</taxon>
    </lineage>
</organism>
<dbReference type="KEGG" id="vg:40088644"/>
<dbReference type="Proteomes" id="UP000223025">
    <property type="component" value="Segment"/>
</dbReference>
<dbReference type="EMBL" id="MF403008">
    <property type="protein sequence ID" value="AUZ95400.1"/>
    <property type="molecule type" value="Genomic_DNA"/>
</dbReference>
<dbReference type="GeneID" id="40088644"/>
<keyword evidence="1" id="KW-0812">Transmembrane</keyword>
<reference evidence="2 3" key="1">
    <citation type="submission" date="2017-06" db="EMBL/GenBank/DDBJ databases">
        <authorList>
            <person name="Kim H.J."/>
            <person name="Triplett B.A."/>
        </authorList>
    </citation>
    <scope>NUCLEOTIDE SEQUENCE [LARGE SCALE GENOMIC DNA]</scope>
</reference>
<feature type="transmembrane region" description="Helical" evidence="1">
    <location>
        <begin position="24"/>
        <end position="41"/>
    </location>
</feature>
<keyword evidence="3" id="KW-1185">Reference proteome</keyword>
<evidence type="ECO:0000313" key="3">
    <source>
        <dbReference type="Proteomes" id="UP000223025"/>
    </source>
</evidence>
<keyword evidence="1" id="KW-1133">Transmembrane helix</keyword>
<sequence length="44" mass="5081">MKQKGVIQMDDRIAIIFPHVPSEFGNLVTYCGLIAIFEYIFKSF</sequence>